<comment type="caution">
    <text evidence="2">The sequence shown here is derived from an EMBL/GenBank/DDBJ whole genome shotgun (WGS) entry which is preliminary data.</text>
</comment>
<accession>A0A840C1H9</accession>
<dbReference type="GO" id="GO:0003677">
    <property type="term" value="F:DNA binding"/>
    <property type="evidence" value="ECO:0007669"/>
    <property type="project" value="InterPro"/>
</dbReference>
<dbReference type="Pfam" id="PF13560">
    <property type="entry name" value="HTH_31"/>
    <property type="match status" value="1"/>
</dbReference>
<evidence type="ECO:0000313" key="3">
    <source>
        <dbReference type="Proteomes" id="UP000577362"/>
    </source>
</evidence>
<dbReference type="CDD" id="cd06529">
    <property type="entry name" value="S24_LexA-like"/>
    <property type="match status" value="1"/>
</dbReference>
<dbReference type="Proteomes" id="UP000577362">
    <property type="component" value="Unassembled WGS sequence"/>
</dbReference>
<keyword evidence="3" id="KW-1185">Reference proteome</keyword>
<evidence type="ECO:0000313" key="2">
    <source>
        <dbReference type="EMBL" id="MBB4017349.1"/>
    </source>
</evidence>
<dbReference type="RefSeq" id="WP_183316706.1">
    <property type="nucleotide sequence ID" value="NZ_JACIEN010000002.1"/>
</dbReference>
<dbReference type="EMBL" id="JACIEN010000002">
    <property type="protein sequence ID" value="MBB4017349.1"/>
    <property type="molecule type" value="Genomic_DNA"/>
</dbReference>
<feature type="domain" description="HTH cro/C1-type" evidence="1">
    <location>
        <begin position="33"/>
        <end position="88"/>
    </location>
</feature>
<dbReference type="Gene3D" id="2.10.109.10">
    <property type="entry name" value="Umud Fragment, subunit A"/>
    <property type="match status" value="1"/>
</dbReference>
<dbReference type="SUPFAM" id="SSF47413">
    <property type="entry name" value="lambda repressor-like DNA-binding domains"/>
    <property type="match status" value="1"/>
</dbReference>
<dbReference type="Gene3D" id="1.10.260.40">
    <property type="entry name" value="lambda repressor-like DNA-binding domains"/>
    <property type="match status" value="1"/>
</dbReference>
<dbReference type="AlphaFoldDB" id="A0A840C1H9"/>
<dbReference type="CDD" id="cd00093">
    <property type="entry name" value="HTH_XRE"/>
    <property type="match status" value="1"/>
</dbReference>
<dbReference type="SUPFAM" id="SSF51306">
    <property type="entry name" value="LexA/Signal peptidase"/>
    <property type="match status" value="1"/>
</dbReference>
<evidence type="ECO:0000259" key="1">
    <source>
        <dbReference type="PROSITE" id="PS50943"/>
    </source>
</evidence>
<dbReference type="InterPro" id="IPR010982">
    <property type="entry name" value="Lambda_DNA-bd_dom_sf"/>
</dbReference>
<dbReference type="InterPro" id="IPR015927">
    <property type="entry name" value="Peptidase_S24_S26A/B/C"/>
</dbReference>
<dbReference type="Pfam" id="PF00717">
    <property type="entry name" value="Peptidase_S24"/>
    <property type="match status" value="1"/>
</dbReference>
<dbReference type="InterPro" id="IPR036286">
    <property type="entry name" value="LexA/Signal_pep-like_sf"/>
</dbReference>
<dbReference type="SMART" id="SM00530">
    <property type="entry name" value="HTH_XRE"/>
    <property type="match status" value="1"/>
</dbReference>
<proteinExistence type="predicted"/>
<reference evidence="2 3" key="1">
    <citation type="submission" date="2020-08" db="EMBL/GenBank/DDBJ databases">
        <title>Genomic Encyclopedia of Type Strains, Phase IV (KMG-IV): sequencing the most valuable type-strain genomes for metagenomic binning, comparative biology and taxonomic classification.</title>
        <authorList>
            <person name="Goeker M."/>
        </authorList>
    </citation>
    <scope>NUCLEOTIDE SEQUENCE [LARGE SCALE GENOMIC DNA]</scope>
    <source>
        <strain evidence="2 3">DSM 103737</strain>
    </source>
</reference>
<dbReference type="InterPro" id="IPR039418">
    <property type="entry name" value="LexA-like"/>
</dbReference>
<gene>
    <name evidence="2" type="ORF">GGR16_002378</name>
</gene>
<dbReference type="InterPro" id="IPR001387">
    <property type="entry name" value="Cro/C1-type_HTH"/>
</dbReference>
<organism evidence="2 3">
    <name type="scientific">Chelatococcus caeni</name>
    <dbReference type="NCBI Taxonomy" id="1348468"/>
    <lineage>
        <taxon>Bacteria</taxon>
        <taxon>Pseudomonadati</taxon>
        <taxon>Pseudomonadota</taxon>
        <taxon>Alphaproteobacteria</taxon>
        <taxon>Hyphomicrobiales</taxon>
        <taxon>Chelatococcaceae</taxon>
        <taxon>Chelatococcus</taxon>
    </lineage>
</organism>
<protein>
    <submittedName>
        <fullName evidence="2">Phage repressor protein C with HTH and peptisase S24 domain</fullName>
    </submittedName>
</protein>
<name>A0A840C1H9_9HYPH</name>
<sequence>MARNIYTQRVDEVNMIYVNTPWHGSAMEMGDRLRQARIEAGFSSAMGAAKRFGWSPSTYAAHENGQNRFDEKAARKYADAFKTSAAWLLTGEGDAQAGHSVPIMGYIGAGAEIQPEFEQVPPEGLDTVELPFPVPDDMIGLEVRGDSMLPAYSDGDVVVVYRDQRYDPATYIGEEAAVRTHDGRRFLKRLAPGPEPYTFTLESFNARPIIGARVAWVGEIWVTVKRGQIRRIEQRARAAQLRRDNNRAAMGVGMEELPLEDRKQS</sequence>
<dbReference type="PROSITE" id="PS50943">
    <property type="entry name" value="HTH_CROC1"/>
    <property type="match status" value="1"/>
</dbReference>